<dbReference type="InterPro" id="IPR025558">
    <property type="entry name" value="DUF4283"/>
</dbReference>
<evidence type="ECO:0000313" key="3">
    <source>
        <dbReference type="EMBL" id="RVW48476.1"/>
    </source>
</evidence>
<dbReference type="AlphaFoldDB" id="A0A438EL67"/>
<dbReference type="Proteomes" id="UP000288805">
    <property type="component" value="Unassembled WGS sequence"/>
</dbReference>
<dbReference type="EMBL" id="QGNW01001252">
    <property type="protein sequence ID" value="RVW48476.1"/>
    <property type="molecule type" value="Genomic_DNA"/>
</dbReference>
<gene>
    <name evidence="3" type="ORF">CK203_103742</name>
</gene>
<reference evidence="3 4" key="1">
    <citation type="journal article" date="2018" name="PLoS Genet.">
        <title>Population sequencing reveals clonal diversity and ancestral inbreeding in the grapevine cultivar Chardonnay.</title>
        <authorList>
            <person name="Roach M.J."/>
            <person name="Johnson D.L."/>
            <person name="Bohlmann J."/>
            <person name="van Vuuren H.J."/>
            <person name="Jones S.J."/>
            <person name="Pretorius I.S."/>
            <person name="Schmidt S.A."/>
            <person name="Borneman A.R."/>
        </authorList>
    </citation>
    <scope>NUCLEOTIDE SEQUENCE [LARGE SCALE GENOMIC DNA]</scope>
    <source>
        <strain evidence="4">cv. Chardonnay</strain>
        <tissue evidence="3">Leaf</tissue>
    </source>
</reference>
<feature type="compositionally biased region" description="Basic and acidic residues" evidence="1">
    <location>
        <begin position="51"/>
        <end position="68"/>
    </location>
</feature>
<evidence type="ECO:0000256" key="1">
    <source>
        <dbReference type="SAM" id="MobiDB-lite"/>
    </source>
</evidence>
<name>A0A438EL67_VITVI</name>
<dbReference type="Pfam" id="PF14111">
    <property type="entry name" value="DUF4283"/>
    <property type="match status" value="1"/>
</dbReference>
<sequence length="151" mass="17074">MTAEEFRKVESVGLQWNLKHSKSPLKRSEKLRALGVSTPTLSKGDLGPSNPKKDGCSIKGNEKGKSVDSFESVPPLFSLKEWAFERWSLKRGLKISRLGRALVLFKFENKYEVDSVLLRGSRRFKEREFLLLNGDLKWGVFGAGAMPRKFG</sequence>
<organism evidence="3 4">
    <name type="scientific">Vitis vinifera</name>
    <name type="common">Grape</name>
    <dbReference type="NCBI Taxonomy" id="29760"/>
    <lineage>
        <taxon>Eukaryota</taxon>
        <taxon>Viridiplantae</taxon>
        <taxon>Streptophyta</taxon>
        <taxon>Embryophyta</taxon>
        <taxon>Tracheophyta</taxon>
        <taxon>Spermatophyta</taxon>
        <taxon>Magnoliopsida</taxon>
        <taxon>eudicotyledons</taxon>
        <taxon>Gunneridae</taxon>
        <taxon>Pentapetalae</taxon>
        <taxon>rosids</taxon>
        <taxon>Vitales</taxon>
        <taxon>Vitaceae</taxon>
        <taxon>Viteae</taxon>
        <taxon>Vitis</taxon>
    </lineage>
</organism>
<proteinExistence type="predicted"/>
<accession>A0A438EL67</accession>
<protein>
    <recommendedName>
        <fullName evidence="2">DUF4283 domain-containing protein</fullName>
    </recommendedName>
</protein>
<comment type="caution">
    <text evidence="3">The sequence shown here is derived from an EMBL/GenBank/DDBJ whole genome shotgun (WGS) entry which is preliminary data.</text>
</comment>
<feature type="region of interest" description="Disordered" evidence="1">
    <location>
        <begin position="29"/>
        <end position="69"/>
    </location>
</feature>
<evidence type="ECO:0000313" key="4">
    <source>
        <dbReference type="Proteomes" id="UP000288805"/>
    </source>
</evidence>
<evidence type="ECO:0000259" key="2">
    <source>
        <dbReference type="Pfam" id="PF14111"/>
    </source>
</evidence>
<feature type="domain" description="DUF4283" evidence="2">
    <location>
        <begin position="71"/>
        <end position="130"/>
    </location>
</feature>